<sequence>MDRTGLSATEGDAVPLLECGVSVGRTGSNDVTLRNDDTGSTACVVVTSPAQPDLTVSPAPASSAMEQPPTMSYRTAEQLAAMAPIKRARRSIVTEETGEVDCVVNRRAVDTRIEYRVTWVDGSDPIWLPRDRLIEDGNANLIETLDAYLLRYPNRELTYQAHICRNARAFSAVADRTDNSCLPNAV</sequence>
<accession>A0A976IBI9</accession>
<gene>
    <name evidence="1" type="ORF">CCR75_004892</name>
</gene>
<dbReference type="GeneID" id="94348649"/>
<dbReference type="EMBL" id="SHOA02000008">
    <property type="protein sequence ID" value="TDH65985.1"/>
    <property type="molecule type" value="Genomic_DNA"/>
</dbReference>
<dbReference type="Proteomes" id="UP000294530">
    <property type="component" value="Unassembled WGS sequence"/>
</dbReference>
<dbReference type="SUPFAM" id="SSF54160">
    <property type="entry name" value="Chromo domain-like"/>
    <property type="match status" value="1"/>
</dbReference>
<organism evidence="1 2">
    <name type="scientific">Bremia lactucae</name>
    <name type="common">Lettuce downy mildew</name>
    <dbReference type="NCBI Taxonomy" id="4779"/>
    <lineage>
        <taxon>Eukaryota</taxon>
        <taxon>Sar</taxon>
        <taxon>Stramenopiles</taxon>
        <taxon>Oomycota</taxon>
        <taxon>Peronosporomycetes</taxon>
        <taxon>Peronosporales</taxon>
        <taxon>Peronosporaceae</taxon>
        <taxon>Bremia</taxon>
    </lineage>
</organism>
<keyword evidence="2" id="KW-1185">Reference proteome</keyword>
<protein>
    <recommendedName>
        <fullName evidence="3">Chromo domain-containing protein</fullName>
    </recommendedName>
</protein>
<dbReference type="RefSeq" id="XP_067815484.1">
    <property type="nucleotide sequence ID" value="XM_067962978.1"/>
</dbReference>
<evidence type="ECO:0000313" key="2">
    <source>
        <dbReference type="Proteomes" id="UP000294530"/>
    </source>
</evidence>
<name>A0A976IBI9_BRELC</name>
<evidence type="ECO:0008006" key="3">
    <source>
        <dbReference type="Google" id="ProtNLM"/>
    </source>
</evidence>
<comment type="caution">
    <text evidence="1">The sequence shown here is derived from an EMBL/GenBank/DDBJ whole genome shotgun (WGS) entry which is preliminary data.</text>
</comment>
<evidence type="ECO:0000313" key="1">
    <source>
        <dbReference type="EMBL" id="TDH65985.1"/>
    </source>
</evidence>
<reference evidence="1 2" key="1">
    <citation type="journal article" date="2021" name="Genome Biol.">
        <title>AFLAP: assembly-free linkage analysis pipeline using k-mers from genome sequencing data.</title>
        <authorList>
            <person name="Fletcher K."/>
            <person name="Zhang L."/>
            <person name="Gil J."/>
            <person name="Han R."/>
            <person name="Cavanaugh K."/>
            <person name="Michelmore R."/>
        </authorList>
    </citation>
    <scope>NUCLEOTIDE SEQUENCE [LARGE SCALE GENOMIC DNA]</scope>
    <source>
        <strain evidence="1 2">SF5</strain>
    </source>
</reference>
<dbReference type="InterPro" id="IPR016197">
    <property type="entry name" value="Chromo-like_dom_sf"/>
</dbReference>
<dbReference type="AlphaFoldDB" id="A0A976IBI9"/>
<dbReference type="Gene3D" id="2.40.50.40">
    <property type="match status" value="1"/>
</dbReference>
<proteinExistence type="predicted"/>
<dbReference type="KEGG" id="blac:94348649"/>